<name>A0A9D1TI11_9FIRM</name>
<keyword evidence="1" id="KW-0812">Transmembrane</keyword>
<reference evidence="2" key="1">
    <citation type="journal article" date="2021" name="PeerJ">
        <title>Extensive microbial diversity within the chicken gut microbiome revealed by metagenomics and culture.</title>
        <authorList>
            <person name="Gilroy R."/>
            <person name="Ravi A."/>
            <person name="Getino M."/>
            <person name="Pursley I."/>
            <person name="Horton D.L."/>
            <person name="Alikhan N.F."/>
            <person name="Baker D."/>
            <person name="Gharbi K."/>
            <person name="Hall N."/>
            <person name="Watson M."/>
            <person name="Adriaenssens E.M."/>
            <person name="Foster-Nyarko E."/>
            <person name="Jarju S."/>
            <person name="Secka A."/>
            <person name="Antonio M."/>
            <person name="Oren A."/>
            <person name="Chaudhuri R.R."/>
            <person name="La Ragione R."/>
            <person name="Hildebrand F."/>
            <person name="Pallen M.J."/>
        </authorList>
    </citation>
    <scope>NUCLEOTIDE SEQUENCE</scope>
    <source>
        <strain evidence="2">CHK193-4272</strain>
    </source>
</reference>
<feature type="transmembrane region" description="Helical" evidence="1">
    <location>
        <begin position="136"/>
        <end position="159"/>
    </location>
</feature>
<dbReference type="InterPro" id="IPR007563">
    <property type="entry name" value="DUF554"/>
</dbReference>
<feature type="transmembrane region" description="Helical" evidence="1">
    <location>
        <begin position="98"/>
        <end position="116"/>
    </location>
</feature>
<accession>A0A9D1TI11</accession>
<evidence type="ECO:0000256" key="1">
    <source>
        <dbReference type="SAM" id="Phobius"/>
    </source>
</evidence>
<dbReference type="Pfam" id="PF04474">
    <property type="entry name" value="DUF554"/>
    <property type="match status" value="1"/>
</dbReference>
<sequence>MIGTMFNVCTIIAGSAIGGTLKKGIREDCQNAMMNAMGLAAVALGVNTVASNMPKSEFPVLFIMSLGIGSVIGTMLNLDERFQNIANKNSKSKLGKGLSTAFLLFCIGTLAILGPIRSALYGDHTFLFTNATLDFITSIALAATYGYGIMLIAPVVLVWQGSIYLGAGFLQNFLQDSLMTEISIIGGILIAASGISILQIKDCKTMNMLPALLIPPVWFIIKMFI</sequence>
<evidence type="ECO:0000313" key="2">
    <source>
        <dbReference type="EMBL" id="HIV61876.1"/>
    </source>
</evidence>
<protein>
    <submittedName>
        <fullName evidence="2">DUF554 domain-containing protein</fullName>
    </submittedName>
</protein>
<organism evidence="2 3">
    <name type="scientific">Candidatus Butyricicoccus avistercoris</name>
    <dbReference type="NCBI Taxonomy" id="2838518"/>
    <lineage>
        <taxon>Bacteria</taxon>
        <taxon>Bacillati</taxon>
        <taxon>Bacillota</taxon>
        <taxon>Clostridia</taxon>
        <taxon>Eubacteriales</taxon>
        <taxon>Butyricicoccaceae</taxon>
        <taxon>Butyricicoccus</taxon>
    </lineage>
</organism>
<dbReference type="Proteomes" id="UP000886808">
    <property type="component" value="Unassembled WGS sequence"/>
</dbReference>
<gene>
    <name evidence="2" type="ORF">H9746_03380</name>
</gene>
<dbReference type="EMBL" id="DXIE01000025">
    <property type="protein sequence ID" value="HIV61876.1"/>
    <property type="molecule type" value="Genomic_DNA"/>
</dbReference>
<feature type="transmembrane region" description="Helical" evidence="1">
    <location>
        <begin position="58"/>
        <end position="78"/>
    </location>
</feature>
<proteinExistence type="predicted"/>
<feature type="transmembrane region" description="Helical" evidence="1">
    <location>
        <begin position="32"/>
        <end position="52"/>
    </location>
</feature>
<dbReference type="PANTHER" id="PTHR36111">
    <property type="entry name" value="INNER MEMBRANE PROTEIN-RELATED"/>
    <property type="match status" value="1"/>
</dbReference>
<keyword evidence="1" id="KW-1133">Transmembrane helix</keyword>
<feature type="transmembrane region" description="Helical" evidence="1">
    <location>
        <begin position="180"/>
        <end position="200"/>
    </location>
</feature>
<dbReference type="PANTHER" id="PTHR36111:SF2">
    <property type="entry name" value="INNER MEMBRANE PROTEIN"/>
    <property type="match status" value="1"/>
</dbReference>
<keyword evidence="1" id="KW-0472">Membrane</keyword>
<dbReference type="AlphaFoldDB" id="A0A9D1TI11"/>
<reference evidence="2" key="2">
    <citation type="submission" date="2021-04" db="EMBL/GenBank/DDBJ databases">
        <authorList>
            <person name="Gilroy R."/>
        </authorList>
    </citation>
    <scope>NUCLEOTIDE SEQUENCE</scope>
    <source>
        <strain evidence="2">CHK193-4272</strain>
    </source>
</reference>
<evidence type="ECO:0000313" key="3">
    <source>
        <dbReference type="Proteomes" id="UP000886808"/>
    </source>
</evidence>
<comment type="caution">
    <text evidence="2">The sequence shown here is derived from an EMBL/GenBank/DDBJ whole genome shotgun (WGS) entry which is preliminary data.</text>
</comment>